<evidence type="ECO:0008006" key="3">
    <source>
        <dbReference type="Google" id="ProtNLM"/>
    </source>
</evidence>
<gene>
    <name evidence="2" type="ORF">B2A_01042</name>
</gene>
<accession>T1B1H8</accession>
<name>T1B1H8_9ZZZZ</name>
<reference evidence="2" key="2">
    <citation type="journal article" date="2014" name="ISME J.">
        <title>Microbial stratification in low pH oxic and suboxic macroscopic growths along an acid mine drainage.</title>
        <authorList>
            <person name="Mendez-Garcia C."/>
            <person name="Mesa V."/>
            <person name="Sprenger R.R."/>
            <person name="Richter M."/>
            <person name="Diez M.S."/>
            <person name="Solano J."/>
            <person name="Bargiela R."/>
            <person name="Golyshina O.V."/>
            <person name="Manteca A."/>
            <person name="Ramos J.L."/>
            <person name="Gallego J.R."/>
            <person name="Llorente I."/>
            <person name="Martins Dos Santos V.A."/>
            <person name="Jensen O.N."/>
            <person name="Pelaez A.I."/>
            <person name="Sanchez J."/>
            <person name="Ferrer M."/>
        </authorList>
    </citation>
    <scope>NUCLEOTIDE SEQUENCE</scope>
</reference>
<reference evidence="2" key="1">
    <citation type="submission" date="2013-08" db="EMBL/GenBank/DDBJ databases">
        <authorList>
            <person name="Mendez C."/>
            <person name="Richter M."/>
            <person name="Ferrer M."/>
            <person name="Sanchez J."/>
        </authorList>
    </citation>
    <scope>NUCLEOTIDE SEQUENCE</scope>
</reference>
<evidence type="ECO:0000313" key="2">
    <source>
        <dbReference type="EMBL" id="EQD66706.1"/>
    </source>
</evidence>
<comment type="caution">
    <text evidence="2">The sequence shown here is derived from an EMBL/GenBank/DDBJ whole genome shotgun (WGS) entry which is preliminary data.</text>
</comment>
<protein>
    <recommendedName>
        <fullName evidence="3">Transposase IS66 C-terminal domain-containing protein</fullName>
    </recommendedName>
</protein>
<sequence>MGRPRAPRELPRGRPRQQPRRARHPGPVVGRKNYYGSGSIWAATLAERAWTITATASRAHLNPLEYLHAYLDACATSGAKAPSGEALARFLPWAVSKEDLATWSNTRAGPAP</sequence>
<proteinExistence type="predicted"/>
<feature type="compositionally biased region" description="Basic residues" evidence="1">
    <location>
        <begin position="13"/>
        <end position="24"/>
    </location>
</feature>
<feature type="compositionally biased region" description="Basic and acidic residues" evidence="1">
    <location>
        <begin position="1"/>
        <end position="12"/>
    </location>
</feature>
<dbReference type="EMBL" id="AUZZ01000790">
    <property type="protein sequence ID" value="EQD66706.1"/>
    <property type="molecule type" value="Genomic_DNA"/>
</dbReference>
<feature type="region of interest" description="Disordered" evidence="1">
    <location>
        <begin position="1"/>
        <end position="29"/>
    </location>
</feature>
<evidence type="ECO:0000256" key="1">
    <source>
        <dbReference type="SAM" id="MobiDB-lite"/>
    </source>
</evidence>
<organism evidence="2">
    <name type="scientific">mine drainage metagenome</name>
    <dbReference type="NCBI Taxonomy" id="410659"/>
    <lineage>
        <taxon>unclassified sequences</taxon>
        <taxon>metagenomes</taxon>
        <taxon>ecological metagenomes</taxon>
    </lineage>
</organism>
<dbReference type="AlphaFoldDB" id="T1B1H8"/>